<gene>
    <name evidence="4" type="ORF">D5H78_02265</name>
</gene>
<feature type="compositionally biased region" description="Basic and acidic residues" evidence="3">
    <location>
        <begin position="1"/>
        <end position="13"/>
    </location>
</feature>
<dbReference type="PANTHER" id="PTHR48100">
    <property type="entry name" value="BROAD-SPECIFICITY PHOSPHATASE YOR283W-RELATED"/>
    <property type="match status" value="1"/>
</dbReference>
<dbReference type="Proteomes" id="UP000265614">
    <property type="component" value="Unassembled WGS sequence"/>
</dbReference>
<reference evidence="4 5" key="1">
    <citation type="submission" date="2018-09" db="EMBL/GenBank/DDBJ databases">
        <title>YIM 75000 draft genome.</title>
        <authorList>
            <person name="Tang S."/>
            <person name="Feng Y."/>
        </authorList>
    </citation>
    <scope>NUCLEOTIDE SEQUENCE [LARGE SCALE GENOMIC DNA]</scope>
    <source>
        <strain evidence="4 5">YIM 75000</strain>
    </source>
</reference>
<dbReference type="RefSeq" id="WP_119949297.1">
    <property type="nucleotide sequence ID" value="NZ_QZEZ01000001.1"/>
</dbReference>
<organism evidence="4 5">
    <name type="scientific">Vallicoccus soli</name>
    <dbReference type="NCBI Taxonomy" id="2339232"/>
    <lineage>
        <taxon>Bacteria</taxon>
        <taxon>Bacillati</taxon>
        <taxon>Actinomycetota</taxon>
        <taxon>Actinomycetes</taxon>
        <taxon>Motilibacterales</taxon>
        <taxon>Vallicoccaceae</taxon>
        <taxon>Vallicoccus</taxon>
    </lineage>
</organism>
<feature type="active site" description="Proton donor/acceptor" evidence="1">
    <location>
        <position position="76"/>
    </location>
</feature>
<evidence type="ECO:0000256" key="2">
    <source>
        <dbReference type="PIRSR" id="PIRSR613078-2"/>
    </source>
</evidence>
<sequence>MLLLRHGETEWSRTGRHTGTTDVPLTERGEEQARAAAPVVASYEPSLVVASPLERARRTADLAGLRVDRTDDDLREWDYGEVEGITTKDWQRRDPGWSVWERGAPGGESADEVGARADRVLARVTEGLEGEHPTVALVAHGHLLRVLAARWLGLDAAAGALLRLDPATLSLLGYEHDRRVVLVWNAPVST</sequence>
<dbReference type="SUPFAM" id="SSF53254">
    <property type="entry name" value="Phosphoglycerate mutase-like"/>
    <property type="match status" value="1"/>
</dbReference>
<feature type="binding site" evidence="2">
    <location>
        <begin position="76"/>
        <end position="79"/>
    </location>
    <ligand>
        <name>substrate</name>
    </ligand>
</feature>
<dbReference type="CDD" id="cd07067">
    <property type="entry name" value="HP_PGM_like"/>
    <property type="match status" value="1"/>
</dbReference>
<feature type="binding site" evidence="2">
    <location>
        <begin position="18"/>
        <end position="19"/>
    </location>
    <ligand>
        <name>substrate</name>
    </ligand>
</feature>
<dbReference type="InterPro" id="IPR050275">
    <property type="entry name" value="PGM_Phosphatase"/>
</dbReference>
<dbReference type="GO" id="GO:0070297">
    <property type="term" value="P:regulation of phosphorelay signal transduction system"/>
    <property type="evidence" value="ECO:0007669"/>
    <property type="project" value="TreeGrafter"/>
</dbReference>
<dbReference type="GO" id="GO:0101006">
    <property type="term" value="F:protein histidine phosphatase activity"/>
    <property type="evidence" value="ECO:0007669"/>
    <property type="project" value="TreeGrafter"/>
</dbReference>
<feature type="active site" description="Tele-phosphohistidine intermediate" evidence="1">
    <location>
        <position position="6"/>
    </location>
</feature>
<evidence type="ECO:0000313" key="4">
    <source>
        <dbReference type="EMBL" id="RJK98372.1"/>
    </source>
</evidence>
<feature type="region of interest" description="Disordered" evidence="3">
    <location>
        <begin position="1"/>
        <end position="37"/>
    </location>
</feature>
<comment type="caution">
    <text evidence="4">The sequence shown here is derived from an EMBL/GenBank/DDBJ whole genome shotgun (WGS) entry which is preliminary data.</text>
</comment>
<protein>
    <submittedName>
        <fullName evidence="4">Histidine phosphatase family protein</fullName>
    </submittedName>
</protein>
<evidence type="ECO:0000256" key="3">
    <source>
        <dbReference type="SAM" id="MobiDB-lite"/>
    </source>
</evidence>
<dbReference type="AlphaFoldDB" id="A0A3A3Z4L3"/>
<evidence type="ECO:0000313" key="5">
    <source>
        <dbReference type="Proteomes" id="UP000265614"/>
    </source>
</evidence>
<dbReference type="OrthoDB" id="4697614at2"/>
<evidence type="ECO:0000256" key="1">
    <source>
        <dbReference type="PIRSR" id="PIRSR613078-1"/>
    </source>
</evidence>
<proteinExistence type="predicted"/>
<dbReference type="EMBL" id="QZEZ01000001">
    <property type="protein sequence ID" value="RJK98372.1"/>
    <property type="molecule type" value="Genomic_DNA"/>
</dbReference>
<name>A0A3A3Z4L3_9ACTN</name>
<dbReference type="Gene3D" id="3.40.50.1240">
    <property type="entry name" value="Phosphoglycerate mutase-like"/>
    <property type="match status" value="1"/>
</dbReference>
<dbReference type="Pfam" id="PF00300">
    <property type="entry name" value="His_Phos_1"/>
    <property type="match status" value="1"/>
</dbReference>
<keyword evidence="5" id="KW-1185">Reference proteome</keyword>
<feature type="binding site" evidence="2">
    <location>
        <position position="55"/>
    </location>
    <ligand>
        <name>substrate</name>
    </ligand>
</feature>
<dbReference type="PANTHER" id="PTHR48100:SF15">
    <property type="entry name" value="SEDOHEPTULOSE 1,7-BISPHOSPHATASE"/>
    <property type="match status" value="1"/>
</dbReference>
<dbReference type="SMART" id="SM00855">
    <property type="entry name" value="PGAM"/>
    <property type="match status" value="1"/>
</dbReference>
<dbReference type="InterPro" id="IPR029033">
    <property type="entry name" value="His_PPase_superfam"/>
</dbReference>
<dbReference type="InterPro" id="IPR013078">
    <property type="entry name" value="His_Pase_superF_clade-1"/>
</dbReference>
<accession>A0A3A3Z4L3</accession>